<dbReference type="CDD" id="cd00338">
    <property type="entry name" value="Ser_Recombinase"/>
    <property type="match status" value="1"/>
</dbReference>
<dbReference type="InterPro" id="IPR011109">
    <property type="entry name" value="DNA_bind_recombinase_dom"/>
</dbReference>
<name>A0A7Y0DYF3_9PROT</name>
<evidence type="ECO:0000313" key="3">
    <source>
        <dbReference type="Proteomes" id="UP000539372"/>
    </source>
</evidence>
<dbReference type="InterPro" id="IPR006119">
    <property type="entry name" value="Resolv_N"/>
</dbReference>
<dbReference type="InterPro" id="IPR050639">
    <property type="entry name" value="SSR_resolvase"/>
</dbReference>
<dbReference type="SUPFAM" id="SSF53041">
    <property type="entry name" value="Resolvase-like"/>
    <property type="match status" value="1"/>
</dbReference>
<dbReference type="PANTHER" id="PTHR30461:SF23">
    <property type="entry name" value="DNA RECOMBINASE-RELATED"/>
    <property type="match status" value="1"/>
</dbReference>
<organism evidence="2 3">
    <name type="scientific">Pacificispira spongiicola</name>
    <dbReference type="NCBI Taxonomy" id="2729598"/>
    <lineage>
        <taxon>Bacteria</taxon>
        <taxon>Pseudomonadati</taxon>
        <taxon>Pseudomonadota</taxon>
        <taxon>Alphaproteobacteria</taxon>
        <taxon>Rhodospirillales</taxon>
        <taxon>Rhodospirillaceae</taxon>
        <taxon>Pacificispira</taxon>
    </lineage>
</organism>
<dbReference type="SMART" id="SM00857">
    <property type="entry name" value="Resolvase"/>
    <property type="match status" value="1"/>
</dbReference>
<evidence type="ECO:0000313" key="2">
    <source>
        <dbReference type="EMBL" id="NMM43902.1"/>
    </source>
</evidence>
<dbReference type="Pfam" id="PF07508">
    <property type="entry name" value="Recombinase"/>
    <property type="match status" value="1"/>
</dbReference>
<dbReference type="GO" id="GO:0003677">
    <property type="term" value="F:DNA binding"/>
    <property type="evidence" value="ECO:0007669"/>
    <property type="project" value="InterPro"/>
</dbReference>
<keyword evidence="3" id="KW-1185">Reference proteome</keyword>
<protein>
    <submittedName>
        <fullName evidence="2">Recombinase family protein</fullName>
    </submittedName>
</protein>
<dbReference type="RefSeq" id="WP_169624222.1">
    <property type="nucleotide sequence ID" value="NZ_JABBNT010000002.1"/>
</dbReference>
<gene>
    <name evidence="2" type="ORF">HH303_05410</name>
</gene>
<evidence type="ECO:0000259" key="1">
    <source>
        <dbReference type="PROSITE" id="PS51736"/>
    </source>
</evidence>
<dbReference type="EMBL" id="JABBNT010000002">
    <property type="protein sequence ID" value="NMM43902.1"/>
    <property type="molecule type" value="Genomic_DNA"/>
</dbReference>
<dbReference type="PANTHER" id="PTHR30461">
    <property type="entry name" value="DNA-INVERTASE FROM LAMBDOID PROPHAGE"/>
    <property type="match status" value="1"/>
</dbReference>
<dbReference type="InterPro" id="IPR036162">
    <property type="entry name" value="Resolvase-like_N_sf"/>
</dbReference>
<dbReference type="AlphaFoldDB" id="A0A7Y0DYF3"/>
<dbReference type="InterPro" id="IPR038109">
    <property type="entry name" value="DNA_bind_recomb_sf"/>
</dbReference>
<dbReference type="PROSITE" id="PS51736">
    <property type="entry name" value="RECOMBINASES_3"/>
    <property type="match status" value="1"/>
</dbReference>
<feature type="domain" description="Resolvase/invertase-type recombinase catalytic" evidence="1">
    <location>
        <begin position="6"/>
        <end position="156"/>
    </location>
</feature>
<accession>A0A7Y0DYF3</accession>
<dbReference type="Proteomes" id="UP000539372">
    <property type="component" value="Unassembled WGS sequence"/>
</dbReference>
<sequence length="541" mass="60369">MSRRSRVAIYARYSSDLQNPSSIEDQVFLCTELMKKELGVVRPVGVFTDAAYTGATLNRPGVIDLLALAEAGGVDIIIAEGLDRLSRDLADIASIYRTLQCQDVSILTAHEGRISDLHIGFKGTMNAVFLKDLRDKVRRAHKSRLAQGRVPAGLCYGYRVVKGVLDARGNYETGLRMIHPEESAVVLRIFEEFASGTTPNQIARSLNADMIPSPGGKAWRVSAILGAPSRSQGILNNEMYSGWIVYNRSRKVIDPRTGKARHVLKPKDQWDKRFVPELQIIPDSLLEQVQRRRAERRLSPATGKIGHIRGRPINKRPLTSLVVCGECGGEKGIANAGRYVCNVARFQEGKCSNNRGTKEEVLKNVLFEFLFARIDAESRWIECLVESLAPRWASYEGVETEIRDLEKRHARLLDAVENGVNPGSTVERIVNLEARLNELKAIAPPPSVPDSTAEIKGRLKTALNRAEARFLDQKYARLIQRLIEHLVAKIELSPIKSKHHGESLEIFLKPDGWATFYCDAADLWPDLFEPSRTYANSAKIA</sequence>
<dbReference type="Gene3D" id="3.90.1750.20">
    <property type="entry name" value="Putative Large Serine Recombinase, Chain B, Domain 2"/>
    <property type="match status" value="1"/>
</dbReference>
<reference evidence="2 3" key="1">
    <citation type="submission" date="2020-04" db="EMBL/GenBank/DDBJ databases">
        <title>Rhodospirillaceae bacterium KN72 isolated from deep sea.</title>
        <authorList>
            <person name="Zhang D.-C."/>
        </authorList>
    </citation>
    <scope>NUCLEOTIDE SEQUENCE [LARGE SCALE GENOMIC DNA]</scope>
    <source>
        <strain evidence="2 3">KN72</strain>
    </source>
</reference>
<proteinExistence type="predicted"/>
<dbReference type="GO" id="GO:0000150">
    <property type="term" value="F:DNA strand exchange activity"/>
    <property type="evidence" value="ECO:0007669"/>
    <property type="project" value="InterPro"/>
</dbReference>
<dbReference type="Gene3D" id="3.40.50.1390">
    <property type="entry name" value="Resolvase, N-terminal catalytic domain"/>
    <property type="match status" value="1"/>
</dbReference>
<dbReference type="Pfam" id="PF00239">
    <property type="entry name" value="Resolvase"/>
    <property type="match status" value="1"/>
</dbReference>
<comment type="caution">
    <text evidence="2">The sequence shown here is derived from an EMBL/GenBank/DDBJ whole genome shotgun (WGS) entry which is preliminary data.</text>
</comment>